<sequence length="132" mass="14664">MCVRRCSRVWWRAECMCVQRFRQVSLGFSHSHTLVFAAETKEVFDLQSMQTINAAVAAVKEHLGMQAAEGSDKPSASATHHTLKLYGLYVGQVAVMVKAEMVIDQRKGGVKLRLTARSESEPVRTLLVSLIS</sequence>
<dbReference type="PANTHER" id="PTHR10261:SF0">
    <property type="entry name" value="COATOMER SUBUNIT GAMMA-2"/>
    <property type="match status" value="1"/>
</dbReference>
<accession>A0A7S3DLF8</accession>
<dbReference type="GO" id="GO:0006886">
    <property type="term" value="P:intracellular protein transport"/>
    <property type="evidence" value="ECO:0007669"/>
    <property type="project" value="InterPro"/>
</dbReference>
<evidence type="ECO:0000259" key="1">
    <source>
        <dbReference type="Pfam" id="PF16381"/>
    </source>
</evidence>
<dbReference type="InterPro" id="IPR009028">
    <property type="entry name" value="Coatomer/calthrin_app_sub_C"/>
</dbReference>
<dbReference type="GO" id="GO:0030126">
    <property type="term" value="C:COPI vesicle coat"/>
    <property type="evidence" value="ECO:0007669"/>
    <property type="project" value="TreeGrafter"/>
</dbReference>
<dbReference type="EMBL" id="HBIB01036654">
    <property type="protein sequence ID" value="CAE0261533.1"/>
    <property type="molecule type" value="Transcribed_RNA"/>
</dbReference>
<dbReference type="InterPro" id="IPR012295">
    <property type="entry name" value="TBP_dom_sf"/>
</dbReference>
<dbReference type="InterPro" id="IPR032154">
    <property type="entry name" value="Coatomer_g_Cpla"/>
</dbReference>
<dbReference type="GO" id="GO:0009306">
    <property type="term" value="P:protein secretion"/>
    <property type="evidence" value="ECO:0007669"/>
    <property type="project" value="TreeGrafter"/>
</dbReference>
<dbReference type="Pfam" id="PF16381">
    <property type="entry name" value="Coatomer_g_Cpla"/>
    <property type="match status" value="1"/>
</dbReference>
<dbReference type="Gene3D" id="3.30.310.10">
    <property type="entry name" value="TATA-Binding Protein"/>
    <property type="match status" value="1"/>
</dbReference>
<dbReference type="SUPFAM" id="SSF55711">
    <property type="entry name" value="Subdomain of clathrin and coatomer appendage domain"/>
    <property type="match status" value="1"/>
</dbReference>
<dbReference type="GO" id="GO:0005793">
    <property type="term" value="C:endoplasmic reticulum-Golgi intermediate compartment"/>
    <property type="evidence" value="ECO:0007669"/>
    <property type="project" value="TreeGrafter"/>
</dbReference>
<dbReference type="GO" id="GO:0006891">
    <property type="term" value="P:intra-Golgi vesicle-mediated transport"/>
    <property type="evidence" value="ECO:0007669"/>
    <property type="project" value="TreeGrafter"/>
</dbReference>
<name>A0A7S3DLF8_9EUKA</name>
<evidence type="ECO:0000313" key="2">
    <source>
        <dbReference type="EMBL" id="CAE0261533.1"/>
    </source>
</evidence>
<organism evidence="2">
    <name type="scientific">Palpitomonas bilix</name>
    <dbReference type="NCBI Taxonomy" id="652834"/>
    <lineage>
        <taxon>Eukaryota</taxon>
        <taxon>Eukaryota incertae sedis</taxon>
    </lineage>
</organism>
<dbReference type="InterPro" id="IPR017106">
    <property type="entry name" value="Coatomer_gsu"/>
</dbReference>
<dbReference type="GO" id="GO:0000139">
    <property type="term" value="C:Golgi membrane"/>
    <property type="evidence" value="ECO:0007669"/>
    <property type="project" value="TreeGrafter"/>
</dbReference>
<proteinExistence type="predicted"/>
<dbReference type="AlphaFoldDB" id="A0A7S3DLF8"/>
<dbReference type="GO" id="GO:0005783">
    <property type="term" value="C:endoplasmic reticulum"/>
    <property type="evidence" value="ECO:0007669"/>
    <property type="project" value="TreeGrafter"/>
</dbReference>
<feature type="domain" description="Coatomer subunit gamma C-terminal" evidence="1">
    <location>
        <begin position="38"/>
        <end position="130"/>
    </location>
</feature>
<reference evidence="2" key="1">
    <citation type="submission" date="2021-01" db="EMBL/GenBank/DDBJ databases">
        <authorList>
            <person name="Corre E."/>
            <person name="Pelletier E."/>
            <person name="Niang G."/>
            <person name="Scheremetjew M."/>
            <person name="Finn R."/>
            <person name="Kale V."/>
            <person name="Holt S."/>
            <person name="Cochrane G."/>
            <person name="Meng A."/>
            <person name="Brown T."/>
            <person name="Cohen L."/>
        </authorList>
    </citation>
    <scope>NUCLEOTIDE SEQUENCE</scope>
    <source>
        <strain evidence="2">NIES-2562</strain>
    </source>
</reference>
<gene>
    <name evidence="2" type="ORF">PBIL07802_LOCUS23826</name>
</gene>
<protein>
    <recommendedName>
        <fullName evidence="1">Coatomer subunit gamma C-terminal domain-containing protein</fullName>
    </recommendedName>
</protein>
<dbReference type="GO" id="GO:0006888">
    <property type="term" value="P:endoplasmic reticulum to Golgi vesicle-mediated transport"/>
    <property type="evidence" value="ECO:0007669"/>
    <property type="project" value="TreeGrafter"/>
</dbReference>
<dbReference type="PANTHER" id="PTHR10261">
    <property type="entry name" value="COATOMER SUBUNIT GAMMA"/>
    <property type="match status" value="1"/>
</dbReference>